<reference evidence="6 7" key="1">
    <citation type="submission" date="2019-05" db="EMBL/GenBank/DDBJ databases">
        <title>Mumia sp. nov., isolated from the intestinal contents of plateau pika (Ochotona curzoniae) in the Qinghai-Tibet plateau of China.</title>
        <authorList>
            <person name="Tian Z."/>
        </authorList>
    </citation>
    <scope>NUCLEOTIDE SEQUENCE [LARGE SCALE GENOMIC DNA]</scope>
    <source>
        <strain evidence="7">527</strain>
    </source>
</reference>
<dbReference type="PANTHER" id="PTHR33867">
    <property type="entry name" value="RIBOSOME MATURATION FACTOR RIMP"/>
    <property type="match status" value="1"/>
</dbReference>
<dbReference type="HAMAP" id="MF_01077">
    <property type="entry name" value="RimP"/>
    <property type="match status" value="1"/>
</dbReference>
<dbReference type="OrthoDB" id="9805006at2"/>
<evidence type="ECO:0000313" key="6">
    <source>
        <dbReference type="EMBL" id="TNC35870.1"/>
    </source>
</evidence>
<evidence type="ECO:0000256" key="3">
    <source>
        <dbReference type="HAMAP-Rule" id="MF_01077"/>
    </source>
</evidence>
<protein>
    <recommendedName>
        <fullName evidence="3">Ribosome maturation factor RimP</fullName>
    </recommendedName>
</protein>
<dbReference type="InterPro" id="IPR028998">
    <property type="entry name" value="RimP_C"/>
</dbReference>
<accession>A0A5C4MGP3</accession>
<dbReference type="RefSeq" id="WP_139106929.1">
    <property type="nucleotide sequence ID" value="NZ_VDFR01000143.1"/>
</dbReference>
<gene>
    <name evidence="3" type="primary">rimP</name>
    <name evidence="6" type="ORF">FHE65_26680</name>
</gene>
<evidence type="ECO:0000313" key="7">
    <source>
        <dbReference type="Proteomes" id="UP000306740"/>
    </source>
</evidence>
<evidence type="ECO:0000259" key="5">
    <source>
        <dbReference type="Pfam" id="PF17384"/>
    </source>
</evidence>
<feature type="domain" description="Ribosome maturation factor RimP N-terminal" evidence="4">
    <location>
        <begin position="14"/>
        <end position="81"/>
    </location>
</feature>
<dbReference type="GO" id="GO:0006412">
    <property type="term" value="P:translation"/>
    <property type="evidence" value="ECO:0007669"/>
    <property type="project" value="TreeGrafter"/>
</dbReference>
<organism evidence="6 7">
    <name type="scientific">Mumia zhuanghuii</name>
    <dbReference type="NCBI Taxonomy" id="2585211"/>
    <lineage>
        <taxon>Bacteria</taxon>
        <taxon>Bacillati</taxon>
        <taxon>Actinomycetota</taxon>
        <taxon>Actinomycetes</taxon>
        <taxon>Propionibacteriales</taxon>
        <taxon>Nocardioidaceae</taxon>
        <taxon>Mumia</taxon>
    </lineage>
</organism>
<comment type="caution">
    <text evidence="6">The sequence shown here is derived from an EMBL/GenBank/DDBJ whole genome shotgun (WGS) entry which is preliminary data.</text>
</comment>
<feature type="domain" description="Ribosome maturation factor RimP C-terminal" evidence="5">
    <location>
        <begin position="86"/>
        <end position="146"/>
    </location>
</feature>
<evidence type="ECO:0000259" key="4">
    <source>
        <dbReference type="Pfam" id="PF02576"/>
    </source>
</evidence>
<dbReference type="InterPro" id="IPR035956">
    <property type="entry name" value="RimP_N_sf"/>
</dbReference>
<dbReference type="AlphaFoldDB" id="A0A5C4MGP3"/>
<dbReference type="InterPro" id="IPR036847">
    <property type="entry name" value="RimP_C_sf"/>
</dbReference>
<dbReference type="PANTHER" id="PTHR33867:SF1">
    <property type="entry name" value="RIBOSOME MATURATION FACTOR RIMP"/>
    <property type="match status" value="1"/>
</dbReference>
<dbReference type="InterPro" id="IPR003728">
    <property type="entry name" value="Ribosome_maturation_RimP"/>
</dbReference>
<dbReference type="Gene3D" id="3.30.300.70">
    <property type="entry name" value="RimP-like superfamily, N-terminal"/>
    <property type="match status" value="1"/>
</dbReference>
<dbReference type="SUPFAM" id="SSF75420">
    <property type="entry name" value="YhbC-like, N-terminal domain"/>
    <property type="match status" value="1"/>
</dbReference>
<dbReference type="Proteomes" id="UP000306740">
    <property type="component" value="Unassembled WGS sequence"/>
</dbReference>
<evidence type="ECO:0000256" key="1">
    <source>
        <dbReference type="ARBA" id="ARBA00022490"/>
    </source>
</evidence>
<proteinExistence type="inferred from homology"/>
<sequence>MATTPVPDTLRQALDEVVISHGMDLDDVELTGGRVLRVIVDAETPPTLDDIAQVTRAVSTALDDNDDLGSAPYTLEVSSRGTSRPLTLPRHWSRNVDRWVKVTLTEGGAFEGRILSADGAGAVVRTETGERDVAYGDVKKAKIEPELKRKDV</sequence>
<keyword evidence="2 3" id="KW-0690">Ribosome biogenesis</keyword>
<comment type="similarity">
    <text evidence="3">Belongs to the RimP family.</text>
</comment>
<dbReference type="Pfam" id="PF17384">
    <property type="entry name" value="DUF150_C"/>
    <property type="match status" value="1"/>
</dbReference>
<dbReference type="GO" id="GO:0000028">
    <property type="term" value="P:ribosomal small subunit assembly"/>
    <property type="evidence" value="ECO:0007669"/>
    <property type="project" value="TreeGrafter"/>
</dbReference>
<dbReference type="InterPro" id="IPR028989">
    <property type="entry name" value="RimP_N"/>
</dbReference>
<dbReference type="SUPFAM" id="SSF74942">
    <property type="entry name" value="YhbC-like, C-terminal domain"/>
    <property type="match status" value="1"/>
</dbReference>
<keyword evidence="1 3" id="KW-0963">Cytoplasm</keyword>
<evidence type="ECO:0000256" key="2">
    <source>
        <dbReference type="ARBA" id="ARBA00022517"/>
    </source>
</evidence>
<comment type="function">
    <text evidence="3">Required for maturation of 30S ribosomal subunits.</text>
</comment>
<dbReference type="GO" id="GO:0005829">
    <property type="term" value="C:cytosol"/>
    <property type="evidence" value="ECO:0007669"/>
    <property type="project" value="TreeGrafter"/>
</dbReference>
<dbReference type="CDD" id="cd01734">
    <property type="entry name" value="YlxS_C"/>
    <property type="match status" value="1"/>
</dbReference>
<comment type="subcellular location">
    <subcellularLocation>
        <location evidence="3">Cytoplasm</location>
    </subcellularLocation>
</comment>
<name>A0A5C4MGP3_9ACTN</name>
<dbReference type="EMBL" id="VDFR01000143">
    <property type="protein sequence ID" value="TNC35870.1"/>
    <property type="molecule type" value="Genomic_DNA"/>
</dbReference>
<dbReference type="Pfam" id="PF02576">
    <property type="entry name" value="RimP_N"/>
    <property type="match status" value="1"/>
</dbReference>